<keyword evidence="3" id="KW-1185">Reference proteome</keyword>
<feature type="region of interest" description="Disordered" evidence="1">
    <location>
        <begin position="590"/>
        <end position="661"/>
    </location>
</feature>
<evidence type="ECO:0000313" key="3">
    <source>
        <dbReference type="Proteomes" id="UP000320762"/>
    </source>
</evidence>
<dbReference type="InterPro" id="IPR032675">
    <property type="entry name" value="LRR_dom_sf"/>
</dbReference>
<gene>
    <name evidence="2" type="ORF">BD626DRAFT_634530</name>
</gene>
<feature type="compositionally biased region" description="Basic and acidic residues" evidence="1">
    <location>
        <begin position="637"/>
        <end position="646"/>
    </location>
</feature>
<evidence type="ECO:0000313" key="2">
    <source>
        <dbReference type="EMBL" id="TRM57820.1"/>
    </source>
</evidence>
<organism evidence="2 3">
    <name type="scientific">Schizophyllum amplum</name>
    <dbReference type="NCBI Taxonomy" id="97359"/>
    <lineage>
        <taxon>Eukaryota</taxon>
        <taxon>Fungi</taxon>
        <taxon>Dikarya</taxon>
        <taxon>Basidiomycota</taxon>
        <taxon>Agaricomycotina</taxon>
        <taxon>Agaricomycetes</taxon>
        <taxon>Agaricomycetidae</taxon>
        <taxon>Agaricales</taxon>
        <taxon>Schizophyllaceae</taxon>
        <taxon>Schizophyllum</taxon>
    </lineage>
</organism>
<name>A0A550BZ43_9AGAR</name>
<dbReference type="AlphaFoldDB" id="A0A550BZ43"/>
<dbReference type="Proteomes" id="UP000320762">
    <property type="component" value="Unassembled WGS sequence"/>
</dbReference>
<dbReference type="Gene3D" id="3.80.10.10">
    <property type="entry name" value="Ribonuclease Inhibitor"/>
    <property type="match status" value="1"/>
</dbReference>
<proteinExistence type="predicted"/>
<protein>
    <submittedName>
        <fullName evidence="2">Uncharacterized protein</fullName>
    </submittedName>
</protein>
<dbReference type="STRING" id="97359.A0A550BZ43"/>
<sequence>MSAASRLFAVYELAHAICKQVQIQDAEDDEYPWYRKKPALLSLTRVAQFVSSVALDVLWERQESLAPLFRILPCLLRQKEVRTAWEALEEDPEIFPHERYEILAMETASDATVTIPPEQWGRLQLYARRIKILEDGPIASRNRPYVALSWNVMAAVHRCSAGGVLLPNVRSLMLGKRMKAFLDNMTLRFCSTSAKDGPQITYASVVKAAPKHALVGHLCRLDALQAFAIIPDSDLEPLAGLRTHAGPGLVELEFSKVGVESELERCAAASAPGFPGLKILRIPDPHDLPCATKILENMSTKPLKLRELSITGWRFDHAKAAVARKLYRTIRNACDAAMLTHLAVVTHLWHGYREKPSMVARDFFADLFAFPNITHAEITFACENADVDGALDAATVAWPRLEMLRLANRGDMVENPSYEPTYEMSSLASLICLAQRCPRLSSLALELDTSTIPPPIAPVETLERKITMEIGFSYSLYDTYAVGLFLASVFPWPTLVIEDTYGDARVEAINLAIESTKPAPTNPLTTKQAHRRAKRIPASAEVRKKLTARHQTAIANASESAPRTLASSGEMFEPIADMPVAIAVEPVVAAESSKARTSKRKRGADSLVAQEDARPAKTRKTPSKTRKLTSPLHGLARRLEGSRTPERSSVLRQSLPGALSA</sequence>
<dbReference type="EMBL" id="VDMD01000042">
    <property type="protein sequence ID" value="TRM57820.1"/>
    <property type="molecule type" value="Genomic_DNA"/>
</dbReference>
<feature type="compositionally biased region" description="Basic residues" evidence="1">
    <location>
        <begin position="616"/>
        <end position="627"/>
    </location>
</feature>
<evidence type="ECO:0000256" key="1">
    <source>
        <dbReference type="SAM" id="MobiDB-lite"/>
    </source>
</evidence>
<comment type="caution">
    <text evidence="2">The sequence shown here is derived from an EMBL/GenBank/DDBJ whole genome shotgun (WGS) entry which is preliminary data.</text>
</comment>
<feature type="region of interest" description="Disordered" evidence="1">
    <location>
        <begin position="519"/>
        <end position="540"/>
    </location>
</feature>
<reference evidence="2 3" key="1">
    <citation type="journal article" date="2019" name="New Phytol.">
        <title>Comparative genomics reveals unique wood-decay strategies and fruiting body development in the Schizophyllaceae.</title>
        <authorList>
            <person name="Almasi E."/>
            <person name="Sahu N."/>
            <person name="Krizsan K."/>
            <person name="Balint B."/>
            <person name="Kovacs G.M."/>
            <person name="Kiss B."/>
            <person name="Cseklye J."/>
            <person name="Drula E."/>
            <person name="Henrissat B."/>
            <person name="Nagy I."/>
            <person name="Chovatia M."/>
            <person name="Adam C."/>
            <person name="LaButti K."/>
            <person name="Lipzen A."/>
            <person name="Riley R."/>
            <person name="Grigoriev I.V."/>
            <person name="Nagy L.G."/>
        </authorList>
    </citation>
    <scope>NUCLEOTIDE SEQUENCE [LARGE SCALE GENOMIC DNA]</scope>
    <source>
        <strain evidence="2 3">NL-1724</strain>
    </source>
</reference>
<accession>A0A550BZ43</accession>
<dbReference type="OrthoDB" id="2631350at2759"/>